<dbReference type="InterPro" id="IPR046357">
    <property type="entry name" value="PPIase_dom_sf"/>
</dbReference>
<dbReference type="GO" id="GO:0015031">
    <property type="term" value="P:protein transport"/>
    <property type="evidence" value="ECO:0007669"/>
    <property type="project" value="InterPro"/>
</dbReference>
<evidence type="ECO:0000256" key="6">
    <source>
        <dbReference type="ARBA" id="ARBA00023110"/>
    </source>
</evidence>
<evidence type="ECO:0000313" key="14">
    <source>
        <dbReference type="Proteomes" id="UP000095649"/>
    </source>
</evidence>
<proteinExistence type="predicted"/>
<dbReference type="InterPro" id="IPR001179">
    <property type="entry name" value="PPIase_FKBP_dom"/>
</dbReference>
<dbReference type="EMBL" id="CYXN01000027">
    <property type="protein sequence ID" value="CUN19373.1"/>
    <property type="molecule type" value="Genomic_DNA"/>
</dbReference>
<dbReference type="InterPro" id="IPR008880">
    <property type="entry name" value="Trigger_fac_C"/>
</dbReference>
<dbReference type="SUPFAM" id="SSF109998">
    <property type="entry name" value="Triger factor/SurA peptide-binding domain-like"/>
    <property type="match status" value="1"/>
</dbReference>
<evidence type="ECO:0000256" key="7">
    <source>
        <dbReference type="ARBA" id="ARBA00023235"/>
    </source>
</evidence>
<evidence type="ECO:0000256" key="9">
    <source>
        <dbReference type="ARBA" id="ARBA00029986"/>
    </source>
</evidence>
<evidence type="ECO:0000256" key="5">
    <source>
        <dbReference type="ARBA" id="ARBA00022618"/>
    </source>
</evidence>
<comment type="catalytic activity">
    <reaction evidence="1">
        <text>[protein]-peptidylproline (omega=180) = [protein]-peptidylproline (omega=0)</text>
        <dbReference type="Rhea" id="RHEA:16237"/>
        <dbReference type="Rhea" id="RHEA-COMP:10747"/>
        <dbReference type="Rhea" id="RHEA-COMP:10748"/>
        <dbReference type="ChEBI" id="CHEBI:83833"/>
        <dbReference type="ChEBI" id="CHEBI:83834"/>
        <dbReference type="EC" id="5.2.1.8"/>
    </reaction>
</comment>
<evidence type="ECO:0000256" key="8">
    <source>
        <dbReference type="ARBA" id="ARBA00023306"/>
    </source>
</evidence>
<evidence type="ECO:0000259" key="11">
    <source>
        <dbReference type="Pfam" id="PF00254"/>
    </source>
</evidence>
<dbReference type="Proteomes" id="UP000095649">
    <property type="component" value="Unassembled WGS sequence"/>
</dbReference>
<gene>
    <name evidence="13" type="primary">tig_3</name>
    <name evidence="13" type="ORF">ERS852582_02371</name>
</gene>
<reference evidence="13 14" key="1">
    <citation type="submission" date="2015-09" db="EMBL/GenBank/DDBJ databases">
        <authorList>
            <consortium name="Pathogen Informatics"/>
        </authorList>
    </citation>
    <scope>NUCLEOTIDE SEQUENCE [LARGE SCALE GENOMIC DNA]</scope>
    <source>
        <strain evidence="13 14">2789STDY5834970</strain>
    </source>
</reference>
<evidence type="ECO:0000256" key="4">
    <source>
        <dbReference type="ARBA" id="ARBA00016902"/>
    </source>
</evidence>
<evidence type="ECO:0000313" key="13">
    <source>
        <dbReference type="EMBL" id="CUN19373.1"/>
    </source>
</evidence>
<evidence type="ECO:0000259" key="12">
    <source>
        <dbReference type="Pfam" id="PF05698"/>
    </source>
</evidence>
<feature type="domain" description="Trigger factor C-terminal" evidence="12">
    <location>
        <begin position="157"/>
        <end position="312"/>
    </location>
</feature>
<evidence type="ECO:0000256" key="10">
    <source>
        <dbReference type="SAM" id="Coils"/>
    </source>
</evidence>
<name>A0A173UWH3_9FIRM</name>
<dbReference type="Pfam" id="PF05698">
    <property type="entry name" value="Trigger_C"/>
    <property type="match status" value="1"/>
</dbReference>
<organism evidence="13 14">
    <name type="scientific">Faecalibacterium prausnitzii</name>
    <dbReference type="NCBI Taxonomy" id="853"/>
    <lineage>
        <taxon>Bacteria</taxon>
        <taxon>Bacillati</taxon>
        <taxon>Bacillota</taxon>
        <taxon>Clostridia</taxon>
        <taxon>Eubacteriales</taxon>
        <taxon>Oscillospiraceae</taxon>
        <taxon>Faecalibacterium</taxon>
    </lineage>
</organism>
<dbReference type="OrthoDB" id="9767721at2"/>
<evidence type="ECO:0000256" key="2">
    <source>
        <dbReference type="ARBA" id="ARBA00004496"/>
    </source>
</evidence>
<dbReference type="AlphaFoldDB" id="A0A173UWH3"/>
<keyword evidence="6" id="KW-0697">Rotamase</keyword>
<sequence length="324" mass="35874">MEQTANTMPAAALGQYKGLAFTRRVRPVSEKAVDADLANMARVHAPFVPTGDPAARGMRVTLDFEGFLEGASIPDSRMEKVTVVLGTGQLMPAAEEAVYGHCAGETFRFDFTYPADFRVPELSGKTAQFEICLHTVERKQVPPVDDAFAKTLGFDDLEALRESLREKKRLSHEANADRIAGAALLDMAGANLTVELPAELLAQNAEYQMTQLREKLRKSRMTMELYCKSAGLTPEQVREGYRKEAERQLRAMLAVRAIAEAEKITVTQQEVDAEIARLSKLHDTPEEEIRKVLSRDAIAAAVTNQKVQRFLLDHAALTSVVEKE</sequence>
<dbReference type="RefSeq" id="WP_055186706.1">
    <property type="nucleotide sequence ID" value="NZ_CYXN01000027.1"/>
</dbReference>
<feature type="coiled-coil region" evidence="10">
    <location>
        <begin position="202"/>
        <end position="262"/>
    </location>
</feature>
<evidence type="ECO:0000256" key="1">
    <source>
        <dbReference type="ARBA" id="ARBA00000971"/>
    </source>
</evidence>
<dbReference type="GO" id="GO:0003755">
    <property type="term" value="F:peptidyl-prolyl cis-trans isomerase activity"/>
    <property type="evidence" value="ECO:0007669"/>
    <property type="project" value="UniProtKB-KW"/>
</dbReference>
<dbReference type="GO" id="GO:0006457">
    <property type="term" value="P:protein folding"/>
    <property type="evidence" value="ECO:0007669"/>
    <property type="project" value="InterPro"/>
</dbReference>
<keyword evidence="10" id="KW-0175">Coiled coil</keyword>
<keyword evidence="5" id="KW-0132">Cell division</keyword>
<dbReference type="InterPro" id="IPR027304">
    <property type="entry name" value="Trigger_fact/SurA_dom_sf"/>
</dbReference>
<dbReference type="GO" id="GO:0005737">
    <property type="term" value="C:cytoplasm"/>
    <property type="evidence" value="ECO:0007669"/>
    <property type="project" value="UniProtKB-SubCell"/>
</dbReference>
<dbReference type="SUPFAM" id="SSF54534">
    <property type="entry name" value="FKBP-like"/>
    <property type="match status" value="1"/>
</dbReference>
<evidence type="ECO:0000256" key="3">
    <source>
        <dbReference type="ARBA" id="ARBA00013194"/>
    </source>
</evidence>
<keyword evidence="8" id="KW-0131">Cell cycle</keyword>
<accession>A0A173UWH3</accession>
<dbReference type="Gene3D" id="3.10.50.40">
    <property type="match status" value="1"/>
</dbReference>
<dbReference type="Gene3D" id="1.10.3120.10">
    <property type="entry name" value="Trigger factor, C-terminal domain"/>
    <property type="match status" value="1"/>
</dbReference>
<feature type="domain" description="PPIase FKBP-type" evidence="11">
    <location>
        <begin position="54"/>
        <end position="133"/>
    </location>
</feature>
<dbReference type="GO" id="GO:0051301">
    <property type="term" value="P:cell division"/>
    <property type="evidence" value="ECO:0007669"/>
    <property type="project" value="UniProtKB-KW"/>
</dbReference>
<comment type="subcellular location">
    <subcellularLocation>
        <location evidence="2">Cytoplasm</location>
    </subcellularLocation>
</comment>
<dbReference type="NCBIfam" id="TIGR00115">
    <property type="entry name" value="tig"/>
    <property type="match status" value="1"/>
</dbReference>
<dbReference type="InterPro" id="IPR037041">
    <property type="entry name" value="Trigger_fac_C_sf"/>
</dbReference>
<dbReference type="Pfam" id="PF00254">
    <property type="entry name" value="FKBP_C"/>
    <property type="match status" value="1"/>
</dbReference>
<keyword evidence="7 13" id="KW-0413">Isomerase</keyword>
<dbReference type="InterPro" id="IPR005215">
    <property type="entry name" value="Trig_fac"/>
</dbReference>
<dbReference type="EC" id="5.2.1.8" evidence="3"/>
<protein>
    <recommendedName>
        <fullName evidence="4">Trigger factor</fullName>
        <ecNumber evidence="3">5.2.1.8</ecNumber>
    </recommendedName>
    <alternativeName>
        <fullName evidence="9">PPIase</fullName>
    </alternativeName>
</protein>